<evidence type="ECO:0000256" key="1">
    <source>
        <dbReference type="ARBA" id="ARBA00006150"/>
    </source>
</evidence>
<dbReference type="PANTHER" id="PTHR11731:SF193">
    <property type="entry name" value="DIPEPTIDYL PEPTIDASE 9"/>
    <property type="match status" value="1"/>
</dbReference>
<dbReference type="InterPro" id="IPR001375">
    <property type="entry name" value="Peptidase_S9_cat"/>
</dbReference>
<gene>
    <name evidence="6" type="ORF">MFLAVUS_002000</name>
</gene>
<keyword evidence="2" id="KW-0031">Aminopeptidase</keyword>
<keyword evidence="2" id="KW-0378">Hydrolase</keyword>
<protein>
    <submittedName>
        <fullName evidence="6">Uncharacterized protein</fullName>
    </submittedName>
</protein>
<evidence type="ECO:0000256" key="2">
    <source>
        <dbReference type="ARBA" id="ARBA00022438"/>
    </source>
</evidence>
<reference evidence="6 7" key="1">
    <citation type="submission" date="2024-04" db="EMBL/GenBank/DDBJ databases">
        <title>genome sequences of Mucor flavus KT1a and Helicostylum pulchrum KT1b strains isolated from the surface of a dry-aged beef.</title>
        <authorList>
            <person name="Toyotome T."/>
            <person name="Hosono M."/>
            <person name="Torimaru M."/>
            <person name="Fukuda K."/>
            <person name="Mikami N."/>
        </authorList>
    </citation>
    <scope>NUCLEOTIDE SEQUENCE [LARGE SCALE GENOMIC DNA]</scope>
    <source>
        <strain evidence="6 7">KT1a</strain>
    </source>
</reference>
<dbReference type="InterPro" id="IPR029058">
    <property type="entry name" value="AB_hydrolase_fold"/>
</dbReference>
<dbReference type="PANTHER" id="PTHR11731">
    <property type="entry name" value="PROTEASE FAMILY S9B,C DIPEPTIDYL-PEPTIDASE IV-RELATED"/>
    <property type="match status" value="1"/>
</dbReference>
<dbReference type="Proteomes" id="UP001473302">
    <property type="component" value="Unassembled WGS sequence"/>
</dbReference>
<proteinExistence type="inferred from homology"/>
<dbReference type="SUPFAM" id="SSF53474">
    <property type="entry name" value="alpha/beta-Hydrolases"/>
    <property type="match status" value="1"/>
</dbReference>
<keyword evidence="3" id="KW-0720">Serine protease</keyword>
<dbReference type="Pfam" id="PF00326">
    <property type="entry name" value="Peptidase_S9"/>
    <property type="match status" value="1"/>
</dbReference>
<dbReference type="Gene3D" id="2.140.10.30">
    <property type="entry name" value="Dipeptidylpeptidase IV, N-terminal domain"/>
    <property type="match status" value="1"/>
</dbReference>
<dbReference type="EMBL" id="BAABUK010000003">
    <property type="protein sequence ID" value="GAA5808608.1"/>
    <property type="molecule type" value="Genomic_DNA"/>
</dbReference>
<evidence type="ECO:0000256" key="3">
    <source>
        <dbReference type="ARBA" id="ARBA00022825"/>
    </source>
</evidence>
<dbReference type="InterPro" id="IPR006597">
    <property type="entry name" value="Sel1-like"/>
</dbReference>
<dbReference type="InterPro" id="IPR050278">
    <property type="entry name" value="Serine_Prot_S9B/DPPIV"/>
</dbReference>
<evidence type="ECO:0000313" key="6">
    <source>
        <dbReference type="EMBL" id="GAA5808608.1"/>
    </source>
</evidence>
<dbReference type="Gene3D" id="1.25.40.10">
    <property type="entry name" value="Tetratricopeptide repeat domain"/>
    <property type="match status" value="3"/>
</dbReference>
<dbReference type="Pfam" id="PF08238">
    <property type="entry name" value="Sel1"/>
    <property type="match status" value="12"/>
</dbReference>
<feature type="domain" description="Peptidase S9 prolyl oligopeptidase catalytic" evidence="4">
    <location>
        <begin position="640"/>
        <end position="827"/>
    </location>
</feature>
<dbReference type="InterPro" id="IPR011990">
    <property type="entry name" value="TPR-like_helical_dom_sf"/>
</dbReference>
<dbReference type="SUPFAM" id="SSF82171">
    <property type="entry name" value="DPP6 N-terminal domain-like"/>
    <property type="match status" value="1"/>
</dbReference>
<comment type="similarity">
    <text evidence="1">Belongs to the peptidase S9B family.</text>
</comment>
<name>A0ABP9YP16_9FUNG</name>
<organism evidence="6 7">
    <name type="scientific">Mucor flavus</name>
    <dbReference type="NCBI Taxonomy" id="439312"/>
    <lineage>
        <taxon>Eukaryota</taxon>
        <taxon>Fungi</taxon>
        <taxon>Fungi incertae sedis</taxon>
        <taxon>Mucoromycota</taxon>
        <taxon>Mucoromycotina</taxon>
        <taxon>Mucoromycetes</taxon>
        <taxon>Mucorales</taxon>
        <taxon>Mucorineae</taxon>
        <taxon>Mucoraceae</taxon>
        <taxon>Mucor</taxon>
    </lineage>
</organism>
<keyword evidence="2" id="KW-0645">Protease</keyword>
<keyword evidence="7" id="KW-1185">Reference proteome</keyword>
<evidence type="ECO:0000259" key="4">
    <source>
        <dbReference type="Pfam" id="PF00326"/>
    </source>
</evidence>
<evidence type="ECO:0000313" key="7">
    <source>
        <dbReference type="Proteomes" id="UP001473302"/>
    </source>
</evidence>
<feature type="domain" description="Dipeptidylpeptidase IV N-terminal" evidence="5">
    <location>
        <begin position="215"/>
        <end position="527"/>
    </location>
</feature>
<evidence type="ECO:0000259" key="5">
    <source>
        <dbReference type="Pfam" id="PF00930"/>
    </source>
</evidence>
<dbReference type="SMART" id="SM00671">
    <property type="entry name" value="SEL1"/>
    <property type="match status" value="12"/>
</dbReference>
<accession>A0ABP9YP16</accession>
<dbReference type="InterPro" id="IPR002469">
    <property type="entry name" value="Peptidase_S9B_N"/>
</dbReference>
<dbReference type="SUPFAM" id="SSF81901">
    <property type="entry name" value="HCP-like"/>
    <property type="match status" value="3"/>
</dbReference>
<dbReference type="Pfam" id="PF00930">
    <property type="entry name" value="DPPIV_N"/>
    <property type="match status" value="1"/>
</dbReference>
<dbReference type="Gene3D" id="3.40.50.1820">
    <property type="entry name" value="alpha/beta hydrolase"/>
    <property type="match status" value="1"/>
</dbReference>
<comment type="caution">
    <text evidence="6">The sequence shown here is derived from an EMBL/GenBank/DDBJ whole genome shotgun (WGS) entry which is preliminary data.</text>
</comment>
<sequence length="1563" mass="179688">MSTFNSLAYENDEGEIVKACLIQVLADIPMQRKLSAFTGFSSTRCSWDLVRNQVRQFRTNIQSIYPIQVLSLIKDFTIHNNVLYFLSNNLAPVDLPSCRRVFMYQIELKQFDYFYSIIDQEKNYLTAASKLPVLDKTLAFSEYLFRDTVLPIAGVTSMSIGKGVIMFTFNDHIYISQIGKIPTLIPFKASAPIRSDSIPMEKPDQVIRADLKLGNNNKISFIRNNDIWISDYDGNERQLTFRCLKADTSLKCGVAEYMMQEEFHRFTGYYWNPKGNSILYLETSEKDVEVIHLSKPSNSEYIRYPRAGQPNVKSTLKLVEFEKDIVHKQLWNKNNLKRQFPWMEYITRFGWLPDGQSIWLQILSRDQRRSTLLKLYPQQFTTKTATIIENYTTEIIWEETNEFWINVTDVFYFLSTNSLNVVKLIWSSEQLNGHRHLFYIEKYKNQPSTTRQITFGNWSCIDRPIYVDESRNLVYFSARKDTPLESHFYVASITADLHDPIRLTKIGYNHNVTMDSPDYFIDCFSTLYDPQVTMIQKINHLDPRLSSAALILPVLLKDGLSSPDFVSNELTDLSDMVPNGEIFNFTTHDGILLYGYLYKPRHYDSNQSYPTVLHIYGGPKTQLVTNEFKFPRLMRYLMSAYFGFAVVVIDSRGSSDRGLNFESHIQYKLGMVELNDQIEGLKFIHDTKLGGQSKSVIDLDRVAITGWSYGGYLSLMALAQYSDFFKMSIAGAPVTKWELYDAAYTERYMGLPKEHADAYHCSSILTHVKNFPDTENRLLIAHGLIDENVHYKNTDLLVSQLKKLNKPHYLQVYPSEKHGLRHASVNEHFETLMTSGTGTTGSTGLRTIGTHIKDLKNITMYDEIHFPNPGDRDVDRGIQEINKGNYKEAQKYFEKGSNYDNEYASLFNALHYYTGFGFAKRDPSKAMSLFKKIASVWNNPVAQYLIGAMYLRGDRGISRHDKNAMKWLLLAAENNWADAMVLLAFSYQDGTHFERDMQKSLGWFQKVAQKDYSDTEPIDDGILYLFGNKEFELHVKQPDIVIIKATIDQEVFPPAHYLDPLSNPLMAEWGERLNICVWSILTNKKSRGVIPSQIIMGAMYSPETADALPANGPKSTYFFKKAAKNGNGEACMHLGSAYENGTNGEQDCIEALKWYKKTLERHGDIGAAYRIGVIFYNGKGVRTDCKVALEYFKRRVSDSDHGPSLVFMGDIYEKGKDGAPKNYILARQHFERAFKCGEVRAAVALTRFYSEGLGVKKDQKKSEEWMMKAISAKSTLEQTPPDFPNSGDRDVYSGTQEINKENYKEAQKYFEKGSNYDHEYASLFNALHYYTGFGFAKRDPSKATNLFKKSRPNGITLLLNTWSVSCMQKEIEVADNNWSDAVAILAFCYNQGILFKEDVQKSVEWFQKVAQKDDSETEPIEDGILYLFGNKEFELRLEEEEIGIIKAIVDQEVYSPEHYEWLTNMVQTGQKITKNPYNGLQGDIEAAYRIGVMFYYGTDVRSDNKVELQYFSHRSRDSDRGSSHVFMGNIYEKRKGRLRKNYALARQHYEKAFDCGEVRAAKI</sequence>